<evidence type="ECO:0000313" key="3">
    <source>
        <dbReference type="EMBL" id="RRR17071.1"/>
    </source>
</evidence>
<evidence type="ECO:0000313" key="4">
    <source>
        <dbReference type="Proteomes" id="UP000274327"/>
    </source>
</evidence>
<dbReference type="EMBL" id="QOCI01000019">
    <property type="protein sequence ID" value="RRR17071.1"/>
    <property type="molecule type" value="Genomic_DNA"/>
</dbReference>
<feature type="compositionally biased region" description="Low complexity" evidence="1">
    <location>
        <begin position="1"/>
        <end position="27"/>
    </location>
</feature>
<feature type="domain" description="Carbohydrate kinase PfkB" evidence="2">
    <location>
        <begin position="40"/>
        <end position="91"/>
    </location>
</feature>
<feature type="region of interest" description="Disordered" evidence="1">
    <location>
        <begin position="69"/>
        <end position="100"/>
    </location>
</feature>
<reference evidence="3 4" key="1">
    <citation type="submission" date="2018-07" db="EMBL/GenBank/DDBJ databases">
        <title>Brachybacteriurn paraconglorneratum KCTC 9916.</title>
        <authorList>
            <person name="Li Y."/>
        </authorList>
    </citation>
    <scope>NUCLEOTIDE SEQUENCE [LARGE SCALE GENOMIC DNA]</scope>
    <source>
        <strain evidence="3 4">KCTC 9916</strain>
    </source>
</reference>
<protein>
    <recommendedName>
        <fullName evidence="2">Carbohydrate kinase PfkB domain-containing protein</fullName>
    </recommendedName>
</protein>
<dbReference type="InterPro" id="IPR011611">
    <property type="entry name" value="PfkB_dom"/>
</dbReference>
<gene>
    <name evidence="3" type="ORF">DS079_16260</name>
</gene>
<dbReference type="Pfam" id="PF00294">
    <property type="entry name" value="PfkB"/>
    <property type="match status" value="1"/>
</dbReference>
<dbReference type="AlphaFoldDB" id="A0A3R8SBK4"/>
<dbReference type="Gene3D" id="3.40.1190.20">
    <property type="match status" value="1"/>
</dbReference>
<comment type="caution">
    <text evidence="3">The sequence shown here is derived from an EMBL/GenBank/DDBJ whole genome shotgun (WGS) entry which is preliminary data.</text>
</comment>
<dbReference type="Proteomes" id="UP000274327">
    <property type="component" value="Unassembled WGS sequence"/>
</dbReference>
<feature type="compositionally biased region" description="Basic and acidic residues" evidence="1">
    <location>
        <begin position="88"/>
        <end position="100"/>
    </location>
</feature>
<evidence type="ECO:0000256" key="1">
    <source>
        <dbReference type="SAM" id="MobiDB-lite"/>
    </source>
</evidence>
<organism evidence="3 4">
    <name type="scientific">Brachybacterium paraconglomeratum</name>
    <dbReference type="NCBI Taxonomy" id="173362"/>
    <lineage>
        <taxon>Bacteria</taxon>
        <taxon>Bacillati</taxon>
        <taxon>Actinomycetota</taxon>
        <taxon>Actinomycetes</taxon>
        <taxon>Micrococcales</taxon>
        <taxon>Dermabacteraceae</taxon>
        <taxon>Brachybacterium</taxon>
    </lineage>
</organism>
<accession>A0A3R8SBK4</accession>
<evidence type="ECO:0000259" key="2">
    <source>
        <dbReference type="Pfam" id="PF00294"/>
    </source>
</evidence>
<sequence length="100" mass="10261">MTGRAASQPGASSTPGPGSSRSPSPTAISWCGRRASSWCRTERVADPAGAGDAFLEGLTTGLRRDELPEQAARRAGAAATSSVRRLGGRPDLRAQRPADG</sequence>
<keyword evidence="4" id="KW-1185">Reference proteome</keyword>
<proteinExistence type="predicted"/>
<feature type="region of interest" description="Disordered" evidence="1">
    <location>
        <begin position="1"/>
        <end position="32"/>
    </location>
</feature>
<name>A0A3R8SBK4_9MICO</name>
<dbReference type="SUPFAM" id="SSF53613">
    <property type="entry name" value="Ribokinase-like"/>
    <property type="match status" value="1"/>
</dbReference>
<dbReference type="InterPro" id="IPR029056">
    <property type="entry name" value="Ribokinase-like"/>
</dbReference>